<dbReference type="Ensembl" id="ENSMCST00000000998.1">
    <property type="protein sequence ID" value="ENSMCSP00000000975.1"/>
    <property type="gene ID" value="ENSMCSG00000000721.1"/>
</dbReference>
<dbReference type="FunFam" id="3.90.1600.10:FF:000022">
    <property type="entry name" value="DNA polymerase"/>
    <property type="match status" value="1"/>
</dbReference>
<evidence type="ECO:0000256" key="4">
    <source>
        <dbReference type="ARBA" id="ARBA00022695"/>
    </source>
</evidence>
<comment type="subcellular location">
    <subcellularLocation>
        <location evidence="1">Nucleus</location>
    </subcellularLocation>
</comment>
<reference evidence="18" key="1">
    <citation type="submission" date="2025-08" db="UniProtKB">
        <authorList>
            <consortium name="Ensembl"/>
        </authorList>
    </citation>
    <scope>IDENTIFICATION</scope>
</reference>
<dbReference type="InterPro" id="IPR012337">
    <property type="entry name" value="RNaseH-like_sf"/>
</dbReference>
<feature type="compositionally biased region" description="Basic residues" evidence="13">
    <location>
        <begin position="11"/>
        <end position="20"/>
    </location>
</feature>
<dbReference type="FunFam" id="3.30.70.2820:FF:000001">
    <property type="entry name" value="DNA polymerase"/>
    <property type="match status" value="1"/>
</dbReference>
<feature type="domain" description="DNA polymerase alpha catalytic subunit N-terminal" evidence="17">
    <location>
        <begin position="26"/>
        <end position="87"/>
    </location>
</feature>
<dbReference type="InterPro" id="IPR024647">
    <property type="entry name" value="DNA_pol_a_cat_su_N"/>
</dbReference>
<dbReference type="GO" id="GO:0005658">
    <property type="term" value="C:alpha DNA polymerase:primase complex"/>
    <property type="evidence" value="ECO:0007669"/>
    <property type="project" value="UniProtKB-ARBA"/>
</dbReference>
<dbReference type="Proteomes" id="UP000694560">
    <property type="component" value="Unplaced"/>
</dbReference>
<evidence type="ECO:0000256" key="12">
    <source>
        <dbReference type="RuleBase" id="RU000442"/>
    </source>
</evidence>
<reference evidence="18" key="2">
    <citation type="submission" date="2025-09" db="UniProtKB">
        <authorList>
            <consortium name="Ensembl"/>
        </authorList>
    </citation>
    <scope>IDENTIFICATION</scope>
</reference>
<dbReference type="Gene3D" id="2.40.50.730">
    <property type="match status" value="1"/>
</dbReference>
<keyword evidence="4 12" id="KW-0548">Nucleotidyltransferase</keyword>
<dbReference type="FunFam" id="1.10.287.690:FF:000003">
    <property type="entry name" value="DNA polymerase"/>
    <property type="match status" value="1"/>
</dbReference>
<dbReference type="InterPro" id="IPR036397">
    <property type="entry name" value="RNaseH_sf"/>
</dbReference>
<dbReference type="InterPro" id="IPR042087">
    <property type="entry name" value="DNA_pol_B_thumb"/>
</dbReference>
<dbReference type="Gene3D" id="1.10.132.60">
    <property type="entry name" value="DNA polymerase family B, C-terminal domain"/>
    <property type="match status" value="1"/>
</dbReference>
<dbReference type="CDD" id="cd05776">
    <property type="entry name" value="DNA_polB_alpha_exo"/>
    <property type="match status" value="1"/>
</dbReference>
<evidence type="ECO:0000256" key="9">
    <source>
        <dbReference type="ARBA" id="ARBA00022932"/>
    </source>
</evidence>
<evidence type="ECO:0000259" key="14">
    <source>
        <dbReference type="Pfam" id="PF00136"/>
    </source>
</evidence>
<keyword evidence="7" id="KW-0863">Zinc-finger</keyword>
<comment type="catalytic activity">
    <reaction evidence="12">
        <text>DNA(n) + a 2'-deoxyribonucleoside 5'-triphosphate = DNA(n+1) + diphosphate</text>
        <dbReference type="Rhea" id="RHEA:22508"/>
        <dbReference type="Rhea" id="RHEA-COMP:17339"/>
        <dbReference type="Rhea" id="RHEA-COMP:17340"/>
        <dbReference type="ChEBI" id="CHEBI:33019"/>
        <dbReference type="ChEBI" id="CHEBI:61560"/>
        <dbReference type="ChEBI" id="CHEBI:173112"/>
        <dbReference type="EC" id="2.7.7.7"/>
    </reaction>
</comment>
<dbReference type="FunFam" id="1.10.132.60:FF:000006">
    <property type="entry name" value="DNA polymerase"/>
    <property type="match status" value="1"/>
</dbReference>
<evidence type="ECO:0000313" key="19">
    <source>
        <dbReference type="Proteomes" id="UP000694560"/>
    </source>
</evidence>
<sequence length="1387" mass="158448">MNDSGSFAASRSRRERKNRKGQQEALERLKKAKAGEKLKYEVEEFTGVYDEIDEDEYSKMVRDRQDDDWIVDDDGIGYVEDGREIFDEDLDDDALSSNKKGRGGKKSTIDKKNVKKSVVSKPNTIKSMFMASAGKKNTDKTVDLSKDDLLGDILQDISAETVQLSPPPVIMLKRKRSAGVPLNPFSVQSQTSKVKGKRKVFSLITLPDDDQGMMDFDEEDFDEPMEAEHVETIPETAESLKRDSEMEQKVTEQLESEKKETSIFCSLPGLSCWDRIDEDEADVVAAEVQLDPSLLPLVNGESGDQVLRFYWLDAYEDQFSQPGVVFLFGKVWIESAATYVSCCVTVKNIERTVYLLPRETEIDLSTGKETETPVTIMSVFKEFNDIISPKYKIMKFKSKKVEKYYAFEIPDVPAKSEYLEIKYSAECPRLPQDLKGQTFSHVFGTNTSSLELLLLSQKIKGPCWLEIKNPQPSNQPVSWCKVEAVAMKPGFVNVVKDLSPPPPLVVMSFSMKTIQNPKTHQNEVVALAALVHQKFPLDKAPPQPPFQTHFCAVSKPSDCIYPYDFKEAVKRKNAKIEIAATERTLLGFFLAKIHKIDPDVVVGHNIYGFDLEVLLQRINLNKVPHWSKIGRLRRSNMPKLGGRGGFAERNAACGRMICDVEISAKELIRCKSYHLSELVHQILKTEKLTILPEEILNMYSDSSRLLFMLENTWIDAKFILQIMCELNVLPLALQITNISGNVMSRTMMGGRSERNEFLLLHAFHEKDYIVPDKQIFKKPPQKLVDEDEDFEDQNKSKIGKKKAAYAGGLVLDPKVGFYDKFILLLDFNSLYPSIIQEFNICFTTVQRLSSEAQNRAEQEQKIPELPDPSLEMGILPKEIRKLVERRRQVKQLMKQPDLNPDLYLQYDIRQKALKLTANSMYGCLGFSYSRFYAKPLAALVTHKGREILMHTKEMVQKMNLEVIYGDTDSIMINTNSTNLEEVFKLGNKIKSEVNKLYKLLEIDIDGIFKSLLLLKKKKYAALTVEPTGDGKYVTKQELKGLDIVRRDWCDLAKETGNYVIGQILSDQSRDIIVENIQRRLIEIGENVINGQIPTNQFEINKALTKDPQDYPDKKNLPHVHVAMWINSHGGRKVKAGDTVSYIICQDGSNLSANQRAYAPEQLKKQENLTIDTQYYLSQQIHPVVARICEPIEGIDSVLIATWLGLDPSQFRVHHHYHKDEENDALVGGPAQLTDEEKYRDCERFKFCCLKCGTENIYDNVFDCSGRFIEPSLQRCSKAECEEPPFHSVIQMSNKLLLDIRRYLKKYYSGWLICEEPTCQNRTRRLPLSFSRSGPVCQACRKAVLRAEYSDKALYTQLCFYRYIFDVDYAMDKVISEEDKGMFKFLIN</sequence>
<dbReference type="SMART" id="SM00486">
    <property type="entry name" value="POLBc"/>
    <property type="match status" value="1"/>
</dbReference>
<evidence type="ECO:0000256" key="2">
    <source>
        <dbReference type="ARBA" id="ARBA00005755"/>
    </source>
</evidence>
<keyword evidence="5 12" id="KW-0235">DNA replication</keyword>
<evidence type="ECO:0000256" key="7">
    <source>
        <dbReference type="ARBA" id="ARBA00022771"/>
    </source>
</evidence>
<dbReference type="InterPro" id="IPR006133">
    <property type="entry name" value="DNA-dir_DNA_pol_B_exonuc"/>
</dbReference>
<evidence type="ECO:0000256" key="8">
    <source>
        <dbReference type="ARBA" id="ARBA00022833"/>
    </source>
</evidence>
<evidence type="ECO:0000259" key="15">
    <source>
        <dbReference type="Pfam" id="PF03104"/>
    </source>
</evidence>
<dbReference type="Pfam" id="PF08996">
    <property type="entry name" value="zf-DNA_Pol"/>
    <property type="match status" value="1"/>
</dbReference>
<dbReference type="GO" id="GO:0000166">
    <property type="term" value="F:nucleotide binding"/>
    <property type="evidence" value="ECO:0007669"/>
    <property type="project" value="InterPro"/>
</dbReference>
<dbReference type="PANTHER" id="PTHR45861">
    <property type="entry name" value="DNA POLYMERASE ALPHA CATALYTIC SUBUNIT"/>
    <property type="match status" value="1"/>
</dbReference>
<dbReference type="Gene3D" id="3.30.420.10">
    <property type="entry name" value="Ribonuclease H-like superfamily/Ribonuclease H"/>
    <property type="match status" value="1"/>
</dbReference>
<dbReference type="InterPro" id="IPR043502">
    <property type="entry name" value="DNA/RNA_pol_sf"/>
</dbReference>
<evidence type="ECO:0000259" key="17">
    <source>
        <dbReference type="Pfam" id="PF12254"/>
    </source>
</evidence>
<dbReference type="InterPro" id="IPR015088">
    <property type="entry name" value="Znf_DNA-dir_DNA_pol_B_alpha"/>
</dbReference>
<feature type="domain" description="DNA-directed DNA polymerase family B multifunctional" evidence="14">
    <location>
        <begin position="742"/>
        <end position="1191"/>
    </location>
</feature>
<feature type="region of interest" description="Disordered" evidence="13">
    <location>
        <begin position="1"/>
        <end position="25"/>
    </location>
</feature>
<dbReference type="SUPFAM" id="SSF53098">
    <property type="entry name" value="Ribonuclease H-like"/>
    <property type="match status" value="1"/>
</dbReference>
<evidence type="ECO:0000256" key="11">
    <source>
        <dbReference type="ARBA" id="ARBA00023242"/>
    </source>
</evidence>
<dbReference type="PRINTS" id="PR00106">
    <property type="entry name" value="DNAPOLB"/>
</dbReference>
<dbReference type="SUPFAM" id="SSF56672">
    <property type="entry name" value="DNA/RNA polymerases"/>
    <property type="match status" value="1"/>
</dbReference>
<dbReference type="InterPro" id="IPR006134">
    <property type="entry name" value="DNA-dir_DNA_pol_B_multi_dom"/>
</dbReference>
<evidence type="ECO:0000256" key="5">
    <source>
        <dbReference type="ARBA" id="ARBA00022705"/>
    </source>
</evidence>
<dbReference type="InterPro" id="IPR023211">
    <property type="entry name" value="DNA_pol_palm_dom_sf"/>
</dbReference>
<dbReference type="FunFam" id="3.30.420.10:FF:000018">
    <property type="entry name" value="DNA polymerase"/>
    <property type="match status" value="1"/>
</dbReference>
<dbReference type="GO" id="GO:0008270">
    <property type="term" value="F:zinc ion binding"/>
    <property type="evidence" value="ECO:0007669"/>
    <property type="project" value="UniProtKB-KW"/>
</dbReference>
<dbReference type="InterPro" id="IPR006172">
    <property type="entry name" value="DNA-dir_DNA_pol_B"/>
</dbReference>
<keyword evidence="3 12" id="KW-0808">Transferase</keyword>
<dbReference type="InterPro" id="IPR045846">
    <property type="entry name" value="POLBc_alpha"/>
</dbReference>
<dbReference type="FunFam" id="1.10.3200.20:FF:000001">
    <property type="entry name" value="DNA polymerase"/>
    <property type="match status" value="1"/>
</dbReference>
<dbReference type="EC" id="2.7.7.7" evidence="12"/>
<dbReference type="InterPro" id="IPR017964">
    <property type="entry name" value="DNA-dir_DNA_pol_B_CS"/>
</dbReference>
<evidence type="ECO:0000256" key="13">
    <source>
        <dbReference type="SAM" id="MobiDB-lite"/>
    </source>
</evidence>
<dbReference type="Gene3D" id="3.30.70.2820">
    <property type="match status" value="1"/>
</dbReference>
<dbReference type="FunFam" id="3.90.1600.10:FF:000023">
    <property type="entry name" value="DNA polymerase"/>
    <property type="match status" value="1"/>
</dbReference>
<dbReference type="GO" id="GO:0006272">
    <property type="term" value="P:leading strand elongation"/>
    <property type="evidence" value="ECO:0007669"/>
    <property type="project" value="TreeGrafter"/>
</dbReference>
<feature type="domain" description="DNA-directed DNA polymerase family B exonuclease" evidence="15">
    <location>
        <begin position="441"/>
        <end position="677"/>
    </location>
</feature>
<keyword evidence="8" id="KW-0862">Zinc</keyword>
<dbReference type="SUPFAM" id="SSF90234">
    <property type="entry name" value="Zinc finger domain of DNA polymerase-alpha"/>
    <property type="match status" value="1"/>
</dbReference>
<evidence type="ECO:0000313" key="18">
    <source>
        <dbReference type="Ensembl" id="ENSMCSP00000000975.1"/>
    </source>
</evidence>
<dbReference type="Gene3D" id="1.10.287.690">
    <property type="entry name" value="Helix hairpin bin"/>
    <property type="match status" value="1"/>
</dbReference>
<dbReference type="GO" id="GO:0006273">
    <property type="term" value="P:lagging strand elongation"/>
    <property type="evidence" value="ECO:0007669"/>
    <property type="project" value="TreeGrafter"/>
</dbReference>
<dbReference type="PANTHER" id="PTHR45861:SF1">
    <property type="entry name" value="DNA POLYMERASE ALPHA CATALYTIC SUBUNIT"/>
    <property type="match status" value="1"/>
</dbReference>
<dbReference type="Pfam" id="PF12254">
    <property type="entry name" value="DNA_pol_alpha_N"/>
    <property type="match status" value="1"/>
</dbReference>
<dbReference type="Pfam" id="PF00136">
    <property type="entry name" value="DNA_pol_B"/>
    <property type="match status" value="1"/>
</dbReference>
<dbReference type="GO" id="GO:1902975">
    <property type="term" value="P:mitotic DNA replication initiation"/>
    <property type="evidence" value="ECO:0007669"/>
    <property type="project" value="InterPro"/>
</dbReference>
<dbReference type="Pfam" id="PF03104">
    <property type="entry name" value="DNA_pol_B_exo1"/>
    <property type="match status" value="1"/>
</dbReference>
<comment type="similarity">
    <text evidence="2 12">Belongs to the DNA polymerase type-B family.</text>
</comment>
<evidence type="ECO:0000256" key="3">
    <source>
        <dbReference type="ARBA" id="ARBA00022679"/>
    </source>
</evidence>
<proteinExistence type="inferred from homology"/>
<dbReference type="GO" id="GO:0003697">
    <property type="term" value="F:single-stranded DNA binding"/>
    <property type="evidence" value="ECO:0007669"/>
    <property type="project" value="TreeGrafter"/>
</dbReference>
<feature type="domain" description="Zinc finger DNA-directed DNA polymerase family B alpha" evidence="16">
    <location>
        <begin position="1231"/>
        <end position="1377"/>
    </location>
</feature>
<organism evidence="18 19">
    <name type="scientific">Malurus cyaneus samueli</name>
    <dbReference type="NCBI Taxonomy" id="2593467"/>
    <lineage>
        <taxon>Eukaryota</taxon>
        <taxon>Metazoa</taxon>
        <taxon>Chordata</taxon>
        <taxon>Craniata</taxon>
        <taxon>Vertebrata</taxon>
        <taxon>Euteleostomi</taxon>
        <taxon>Archelosauria</taxon>
        <taxon>Archosauria</taxon>
        <taxon>Dinosauria</taxon>
        <taxon>Saurischia</taxon>
        <taxon>Theropoda</taxon>
        <taxon>Coelurosauria</taxon>
        <taxon>Aves</taxon>
        <taxon>Neognathae</taxon>
        <taxon>Neoaves</taxon>
        <taxon>Telluraves</taxon>
        <taxon>Australaves</taxon>
        <taxon>Passeriformes</taxon>
        <taxon>Meliphagoidea</taxon>
        <taxon>Maluridae</taxon>
        <taxon>Malurus</taxon>
    </lineage>
</organism>
<dbReference type="Gene3D" id="3.90.1600.10">
    <property type="entry name" value="Palm domain of DNA polymerase"/>
    <property type="match status" value="1"/>
</dbReference>
<dbReference type="PROSITE" id="PS00116">
    <property type="entry name" value="DNA_POLYMERASE_B"/>
    <property type="match status" value="1"/>
</dbReference>
<keyword evidence="11" id="KW-0539">Nucleus</keyword>
<dbReference type="GO" id="GO:0003887">
    <property type="term" value="F:DNA-directed DNA polymerase activity"/>
    <property type="evidence" value="ECO:0007669"/>
    <property type="project" value="UniProtKB-KW"/>
</dbReference>
<evidence type="ECO:0000256" key="1">
    <source>
        <dbReference type="ARBA" id="ARBA00004123"/>
    </source>
</evidence>
<keyword evidence="9 12" id="KW-0239">DNA-directed DNA polymerase</keyword>
<evidence type="ECO:0000259" key="16">
    <source>
        <dbReference type="Pfam" id="PF08996"/>
    </source>
</evidence>
<evidence type="ECO:0000256" key="6">
    <source>
        <dbReference type="ARBA" id="ARBA00022723"/>
    </source>
</evidence>
<evidence type="ECO:0000256" key="10">
    <source>
        <dbReference type="ARBA" id="ARBA00023125"/>
    </source>
</evidence>
<keyword evidence="10 12" id="KW-0238">DNA-binding</keyword>
<keyword evidence="19" id="KW-1185">Reference proteome</keyword>
<dbReference type="NCBIfam" id="TIGR00592">
    <property type="entry name" value="pol2"/>
    <property type="match status" value="1"/>
</dbReference>
<dbReference type="Gene3D" id="1.10.3200.20">
    <property type="entry name" value="DNA Polymerase alpha, zinc finger"/>
    <property type="match status" value="1"/>
</dbReference>
<name>A0A8C5T0Y1_9PASS</name>
<dbReference type="GO" id="GO:0003682">
    <property type="term" value="F:chromatin binding"/>
    <property type="evidence" value="ECO:0007669"/>
    <property type="project" value="TreeGrafter"/>
</dbReference>
<dbReference type="CDD" id="cd05532">
    <property type="entry name" value="POLBc_alpha"/>
    <property type="match status" value="1"/>
</dbReference>
<accession>A0A8C5T0Y1</accession>
<dbReference type="OrthoDB" id="6755010at2759"/>
<dbReference type="GO" id="GO:0003688">
    <property type="term" value="F:DNA replication origin binding"/>
    <property type="evidence" value="ECO:0007669"/>
    <property type="project" value="TreeGrafter"/>
</dbReference>
<protein>
    <recommendedName>
        <fullName evidence="12">DNA polymerase</fullName>
        <ecNumber evidence="12">2.7.7.7</ecNumber>
    </recommendedName>
</protein>
<dbReference type="InterPro" id="IPR038256">
    <property type="entry name" value="Pol_alpha_znc_sf"/>
</dbReference>
<keyword evidence="6" id="KW-0479">Metal-binding</keyword>
<feature type="region of interest" description="Disordered" evidence="13">
    <location>
        <begin position="89"/>
        <end position="117"/>
    </location>
</feature>